<organism evidence="1 2">
    <name type="scientific">Streptomyces caledonius</name>
    <dbReference type="NCBI Taxonomy" id="3134107"/>
    <lineage>
        <taxon>Bacteria</taxon>
        <taxon>Bacillati</taxon>
        <taxon>Actinomycetota</taxon>
        <taxon>Actinomycetes</taxon>
        <taxon>Kitasatosporales</taxon>
        <taxon>Streptomycetaceae</taxon>
        <taxon>Streptomyces</taxon>
    </lineage>
</organism>
<sequence>MSPTPDDHSTAERSLAEINADIRCLFARAEGRLSDAERIRHATLLQEWAAAIGPRWYRPPSAVAGRVCRGP</sequence>
<protein>
    <submittedName>
        <fullName evidence="1">Uncharacterized protein</fullName>
    </submittedName>
</protein>
<dbReference type="EMBL" id="JBBKAM010000002">
    <property type="protein sequence ID" value="MEJ8640419.1"/>
    <property type="molecule type" value="Genomic_DNA"/>
</dbReference>
<comment type="caution">
    <text evidence="1">The sequence shown here is derived from an EMBL/GenBank/DDBJ whole genome shotgun (WGS) entry which is preliminary data.</text>
</comment>
<name>A0ABU8TZ78_9ACTN</name>
<dbReference type="Proteomes" id="UP001382904">
    <property type="component" value="Unassembled WGS sequence"/>
</dbReference>
<gene>
    <name evidence="1" type="ORF">WKI68_01170</name>
</gene>
<evidence type="ECO:0000313" key="2">
    <source>
        <dbReference type="Proteomes" id="UP001382904"/>
    </source>
</evidence>
<reference evidence="1 2" key="1">
    <citation type="submission" date="2024-03" db="EMBL/GenBank/DDBJ databases">
        <title>Novel Streptomyces species of biotechnological and ecological value are a feature of Machair soil.</title>
        <authorList>
            <person name="Prole J.R."/>
            <person name="Goodfellow M."/>
            <person name="Allenby N."/>
            <person name="Ward A.C."/>
        </authorList>
    </citation>
    <scope>NUCLEOTIDE SEQUENCE [LARGE SCALE GENOMIC DNA]</scope>
    <source>
        <strain evidence="1 2">MS1.HAVA.3</strain>
    </source>
</reference>
<evidence type="ECO:0000313" key="1">
    <source>
        <dbReference type="EMBL" id="MEJ8640419.1"/>
    </source>
</evidence>
<keyword evidence="2" id="KW-1185">Reference proteome</keyword>
<proteinExistence type="predicted"/>
<accession>A0ABU8TZ78</accession>